<keyword evidence="3" id="KW-1185">Reference proteome</keyword>
<dbReference type="EnsemblBacteria" id="BAC52700">
    <property type="protein sequence ID" value="BAC52700"/>
    <property type="gene ID" value="BAC52700"/>
</dbReference>
<organism evidence="2 3">
    <name type="scientific">Bradyrhizobium diazoefficiens (strain JCM 10833 / BCRC 13528 / IAM 13628 / NBRC 14792 / USDA 110)</name>
    <dbReference type="NCBI Taxonomy" id="224911"/>
    <lineage>
        <taxon>Bacteria</taxon>
        <taxon>Pseudomonadati</taxon>
        <taxon>Pseudomonadota</taxon>
        <taxon>Alphaproteobacteria</taxon>
        <taxon>Hyphomicrobiales</taxon>
        <taxon>Nitrobacteraceae</taxon>
        <taxon>Bradyrhizobium</taxon>
    </lineage>
</organism>
<feature type="compositionally biased region" description="Acidic residues" evidence="1">
    <location>
        <begin position="124"/>
        <end position="138"/>
    </location>
</feature>
<dbReference type="Proteomes" id="UP000002526">
    <property type="component" value="Chromosome"/>
</dbReference>
<evidence type="ECO:0000313" key="2">
    <source>
        <dbReference type="EMBL" id="BAC52700.1"/>
    </source>
</evidence>
<proteinExistence type="predicted"/>
<accession>Q89DK4</accession>
<dbReference type="AlphaFoldDB" id="Q89DK4"/>
<dbReference type="KEGG" id="bja:blr7435"/>
<evidence type="ECO:0000256" key="1">
    <source>
        <dbReference type="SAM" id="MobiDB-lite"/>
    </source>
</evidence>
<dbReference type="EMBL" id="BA000040">
    <property type="protein sequence ID" value="BAC52700.1"/>
    <property type="molecule type" value="Genomic_DNA"/>
</dbReference>
<dbReference type="STRING" id="224911.AAV28_34860"/>
<protein>
    <submittedName>
        <fullName evidence="2">Blr7435 protein</fullName>
    </submittedName>
</protein>
<dbReference type="eggNOG" id="ENOG5033KXI">
    <property type="taxonomic scope" value="Bacteria"/>
</dbReference>
<evidence type="ECO:0000313" key="3">
    <source>
        <dbReference type="Proteomes" id="UP000002526"/>
    </source>
</evidence>
<dbReference type="HOGENOM" id="CLU_060262_0_0_5"/>
<sequence>MTMRGATSWPPAPPDAVVPEARRRARAFRAARWFASPGKRPKASRHNFATIGQHPRCGMAHGHCGSPLYIIGQHAPGFAGRTMEFSTGFGWTRLPALAAAFILGSVLTVSAQIIPPFSPPAAAPDEDAEAAEAPDANDPDVLKGIDVDKLDWGQLAIDAGTLNDLIAAKKRAQAAANDGMNWSSNTNANGSSAVTVKQSVSSFWDARIGADMTVTSEPRTMSELLAQKAANGGSLPQSSGSAWAAATAPGAGPIWDKTAVEARVDPGAEQSKLGASLTKSLPLSGDTSLTLQNGYSVNQQGTTAVPGIGGHITRNYETDQSAKVTLTDTGTSITAGQTLSTTDDKWLRKFGAEQKLFDNVTVSGSVGETSQGAINKSLTAGFKKSW</sequence>
<dbReference type="InParanoid" id="Q89DK4"/>
<dbReference type="PATRIC" id="fig|224911.5.peg.7651"/>
<dbReference type="OrthoDB" id="8442869at2"/>
<gene>
    <name evidence="2" type="ordered locus">blr7435</name>
</gene>
<reference evidence="3" key="1">
    <citation type="journal article" date="2002" name="DNA Res.">
        <title>Complete genomic sequence of nitrogen-fixing symbiotic bacterium Bradyrhizobium japonicum USDA110.</title>
        <authorList>
            <person name="Kaneko T."/>
            <person name="Nakamura Y."/>
            <person name="Sato S."/>
            <person name="Minamisawa K."/>
            <person name="Uchiumi T."/>
            <person name="Sasamoto S."/>
            <person name="Watanabe A."/>
            <person name="Idesawa K."/>
            <person name="Iriguchi M."/>
            <person name="Kawashima K."/>
            <person name="Kohara M."/>
            <person name="Matsumoto M."/>
            <person name="Shimpo S."/>
            <person name="Tsuruoka H."/>
            <person name="Wada T."/>
            <person name="Yamada M."/>
            <person name="Tabata S."/>
        </authorList>
    </citation>
    <scope>NUCLEOTIDE SEQUENCE [LARGE SCALE GENOMIC DNA]</scope>
    <source>
        <strain evidence="3">JCM 10833 / BCRC 13528 / IAM 13628 / NBRC 14792 / USDA 110</strain>
    </source>
</reference>
<feature type="region of interest" description="Disordered" evidence="1">
    <location>
        <begin position="118"/>
        <end position="140"/>
    </location>
</feature>
<name>Q89DK4_BRADU</name>